<dbReference type="Gene3D" id="3.40.50.1820">
    <property type="entry name" value="alpha/beta hydrolase"/>
    <property type="match status" value="1"/>
</dbReference>
<dbReference type="SUPFAM" id="SSF53474">
    <property type="entry name" value="alpha/beta-Hydrolases"/>
    <property type="match status" value="1"/>
</dbReference>
<feature type="domain" description="AB hydrolase-1" evidence="3">
    <location>
        <begin position="61"/>
        <end position="300"/>
    </location>
</feature>
<evidence type="ECO:0000256" key="1">
    <source>
        <dbReference type="ARBA" id="ARBA00010884"/>
    </source>
</evidence>
<evidence type="ECO:0000313" key="4">
    <source>
        <dbReference type="EMBL" id="RAJ05545.1"/>
    </source>
</evidence>
<name>A0A327QNT0_9BACT</name>
<dbReference type="PANTHER" id="PTHR10794">
    <property type="entry name" value="ABHYDROLASE DOMAIN-CONTAINING PROTEIN"/>
    <property type="match status" value="1"/>
</dbReference>
<proteinExistence type="inferred from homology"/>
<dbReference type="InterPro" id="IPR050960">
    <property type="entry name" value="AB_hydrolase_4_sf"/>
</dbReference>
<dbReference type="EMBL" id="QLLL01000004">
    <property type="protein sequence ID" value="RAJ05545.1"/>
    <property type="molecule type" value="Genomic_DNA"/>
</dbReference>
<comment type="caution">
    <text evidence="4">The sequence shown here is derived from an EMBL/GenBank/DDBJ whole genome shotgun (WGS) entry which is preliminary data.</text>
</comment>
<dbReference type="InterPro" id="IPR000073">
    <property type="entry name" value="AB_hydrolase_1"/>
</dbReference>
<dbReference type="PIRSF" id="PIRSF005211">
    <property type="entry name" value="Ab_hydro_YheT"/>
    <property type="match status" value="1"/>
</dbReference>
<feature type="active site" description="Charge relay system" evidence="2">
    <location>
        <position position="267"/>
    </location>
</feature>
<accession>A0A327QNT0</accession>
<comment type="similarity">
    <text evidence="1">Belongs to the AB hydrolase superfamily. AB hydrolase 4 family.</text>
</comment>
<reference evidence="4 5" key="1">
    <citation type="submission" date="2018-06" db="EMBL/GenBank/DDBJ databases">
        <title>Genomic Encyclopedia of Archaeal and Bacterial Type Strains, Phase II (KMG-II): from individual species to whole genera.</title>
        <authorList>
            <person name="Goeker M."/>
        </authorList>
    </citation>
    <scope>NUCLEOTIDE SEQUENCE [LARGE SCALE GENOMIC DNA]</scope>
    <source>
        <strain evidence="4 5">DSM 23857</strain>
    </source>
</reference>
<dbReference type="AlphaFoldDB" id="A0A327QNT0"/>
<evidence type="ECO:0000256" key="2">
    <source>
        <dbReference type="PIRSR" id="PIRSR005211-1"/>
    </source>
</evidence>
<dbReference type="InterPro" id="IPR029058">
    <property type="entry name" value="AB_hydrolase_fold"/>
</dbReference>
<dbReference type="GO" id="GO:0047372">
    <property type="term" value="F:monoacylglycerol lipase activity"/>
    <property type="evidence" value="ECO:0007669"/>
    <property type="project" value="TreeGrafter"/>
</dbReference>
<protein>
    <recommendedName>
        <fullName evidence="3">AB hydrolase-1 domain-containing protein</fullName>
    </recommendedName>
</protein>
<feature type="active site" description="Charge relay system" evidence="2">
    <location>
        <position position="296"/>
    </location>
</feature>
<keyword evidence="5" id="KW-1185">Reference proteome</keyword>
<dbReference type="PANTHER" id="PTHR10794:SF94">
    <property type="entry name" value="ESTERASE YHET-RELATED"/>
    <property type="match status" value="1"/>
</dbReference>
<dbReference type="InterPro" id="IPR012020">
    <property type="entry name" value="ABHD4"/>
</dbReference>
<organism evidence="4 5">
    <name type="scientific">Chitinophaga skermanii</name>
    <dbReference type="NCBI Taxonomy" id="331697"/>
    <lineage>
        <taxon>Bacteria</taxon>
        <taxon>Pseudomonadati</taxon>
        <taxon>Bacteroidota</taxon>
        <taxon>Chitinophagia</taxon>
        <taxon>Chitinophagales</taxon>
        <taxon>Chitinophagaceae</taxon>
        <taxon>Chitinophaga</taxon>
    </lineage>
</organism>
<evidence type="ECO:0000313" key="5">
    <source>
        <dbReference type="Proteomes" id="UP000249547"/>
    </source>
</evidence>
<feature type="active site" description="Charge relay system" evidence="2">
    <location>
        <position position="140"/>
    </location>
</feature>
<dbReference type="OrthoDB" id="332676at2"/>
<evidence type="ECO:0000259" key="3">
    <source>
        <dbReference type="Pfam" id="PF00561"/>
    </source>
</evidence>
<gene>
    <name evidence="4" type="ORF">LX64_02705</name>
</gene>
<dbReference type="Pfam" id="PF00561">
    <property type="entry name" value="Abhydrolase_1"/>
    <property type="match status" value="1"/>
</dbReference>
<sequence length="321" mass="36566">MPVLSTSTYKPPIFLTNRHLQTIYPTLFRRIDAAPYVRRRIDTPDGDFLDLDLSSRNNKKAVLILHGLEGNSTRKYVMGMVHMFNKGGYDTISMNFRGCSGEPNRAMRFYHSGDTGDIATVIDYIFSLQQYEQLHIVGFSLGGNVTLKYVGEQGKNIDPRIRSAVAISVPCDLMDSSVELEKPHNVIYMTRFIRNLEEKLRLKSALFPGKISLTGFKEIKTFRQFDDRYTAPIHGFNNALEYWEKSSSKQFLHQVSIPTLLVNALNDPFLGEGCFPFDAAEENPHFFLETPGNGGHVGFVTFSDPYYWTEKRAFDFIDKGL</sequence>
<dbReference type="Proteomes" id="UP000249547">
    <property type="component" value="Unassembled WGS sequence"/>
</dbReference>
<dbReference type="GO" id="GO:0034338">
    <property type="term" value="F:short-chain carboxylesterase activity"/>
    <property type="evidence" value="ECO:0007669"/>
    <property type="project" value="TreeGrafter"/>
</dbReference>